<dbReference type="PANTHER" id="PTHR12149">
    <property type="entry name" value="FRUCTOSAMINE 3 KINASE-RELATED PROTEIN"/>
    <property type="match status" value="1"/>
</dbReference>
<dbReference type="Pfam" id="PF03881">
    <property type="entry name" value="Fructosamin_kin"/>
    <property type="match status" value="1"/>
</dbReference>
<reference evidence="2 3" key="1">
    <citation type="submission" date="2016-10" db="EMBL/GenBank/DDBJ databases">
        <authorList>
            <person name="de Groot N.N."/>
        </authorList>
    </citation>
    <scope>NUCLEOTIDE SEQUENCE [LARGE SCALE GENOMIC DNA]</scope>
    <source>
        <strain evidence="2 3">CGMCC 4.3519</strain>
    </source>
</reference>
<dbReference type="Proteomes" id="UP000199055">
    <property type="component" value="Unassembled WGS sequence"/>
</dbReference>
<dbReference type="SUPFAM" id="SSF56112">
    <property type="entry name" value="Protein kinase-like (PK-like)"/>
    <property type="match status" value="1"/>
</dbReference>
<gene>
    <name evidence="2" type="ORF">SAMN05216481_103213</name>
</gene>
<organism evidence="2 3">
    <name type="scientific">Streptomyces radiopugnans</name>
    <dbReference type="NCBI Taxonomy" id="403935"/>
    <lineage>
        <taxon>Bacteria</taxon>
        <taxon>Bacillati</taxon>
        <taxon>Actinomycetota</taxon>
        <taxon>Actinomycetes</taxon>
        <taxon>Kitasatosporales</taxon>
        <taxon>Streptomycetaceae</taxon>
        <taxon>Streptomyces</taxon>
    </lineage>
</organism>
<dbReference type="STRING" id="403935.SAMN05216481_103213"/>
<keyword evidence="3" id="KW-1185">Reference proteome</keyword>
<dbReference type="InterPro" id="IPR016477">
    <property type="entry name" value="Fructo-/Ketosamine-3-kinase"/>
</dbReference>
<dbReference type="PIRSF" id="PIRSF006221">
    <property type="entry name" value="Ketosamine-3-kinase"/>
    <property type="match status" value="1"/>
</dbReference>
<dbReference type="Gene3D" id="1.20.1270.240">
    <property type="match status" value="1"/>
</dbReference>
<dbReference type="Gene3D" id="1.10.510.10">
    <property type="entry name" value="Transferase(Phosphotransferase) domain 1"/>
    <property type="match status" value="1"/>
</dbReference>
<evidence type="ECO:0000313" key="2">
    <source>
        <dbReference type="EMBL" id="SEP99978.1"/>
    </source>
</evidence>
<dbReference type="GO" id="GO:0016301">
    <property type="term" value="F:kinase activity"/>
    <property type="evidence" value="ECO:0007669"/>
    <property type="project" value="UniProtKB-UniRule"/>
</dbReference>
<accession>A0A1H9CH83</accession>
<dbReference type="AlphaFoldDB" id="A0A1H9CH83"/>
<dbReference type="EMBL" id="FOET01000003">
    <property type="protein sequence ID" value="SEP99978.1"/>
    <property type="molecule type" value="Genomic_DNA"/>
</dbReference>
<protein>
    <submittedName>
        <fullName evidence="2">Fructosamine-3-kinase</fullName>
    </submittedName>
</protein>
<proteinExistence type="inferred from homology"/>
<name>A0A1H9CH83_9ACTN</name>
<keyword evidence="1" id="KW-0808">Transferase</keyword>
<dbReference type="PANTHER" id="PTHR12149:SF8">
    <property type="entry name" value="PROTEIN-RIBULOSAMINE 3-KINASE"/>
    <property type="match status" value="1"/>
</dbReference>
<evidence type="ECO:0000313" key="3">
    <source>
        <dbReference type="Proteomes" id="UP000199055"/>
    </source>
</evidence>
<dbReference type="Gene3D" id="3.30.200.20">
    <property type="entry name" value="Phosphorylase Kinase, domain 1"/>
    <property type="match status" value="1"/>
</dbReference>
<sequence>MTGGPGGPGGGVAGRVAALTGSAAGQARPVGGGDICDAYRIALADGRTVFAKTLPGAPRGFFAAEAAGLELLRSTGAVAVPEVIGAEADVLVLEWVEPGAASAGQAERLGRELAALHSAPAPVWGGADPGLPVHLGSVPLPSPPEPPSGAEDWPAFHARWRLLPLLRRAVDGGGIGKGDARDVERLCELLAAGGAAGGEVAGPPQPPAVVHGDLWSGNVLWSADGRARLIDPAAQGGHPETDLAVLELFGCPHLGRLLAAYEEVRPLPGRSGRVPLHQLQHLLVHAVLFGPGYGARCGAAARAALG</sequence>
<keyword evidence="1 2" id="KW-0418">Kinase</keyword>
<comment type="similarity">
    <text evidence="1">Belongs to the fructosamine kinase family.</text>
</comment>
<dbReference type="InterPro" id="IPR011009">
    <property type="entry name" value="Kinase-like_dom_sf"/>
</dbReference>
<evidence type="ECO:0000256" key="1">
    <source>
        <dbReference type="PIRNR" id="PIRNR006221"/>
    </source>
</evidence>